<organism evidence="2 3">
    <name type="scientific">Sediminitomix flava</name>
    <dbReference type="NCBI Taxonomy" id="379075"/>
    <lineage>
        <taxon>Bacteria</taxon>
        <taxon>Pseudomonadati</taxon>
        <taxon>Bacteroidota</taxon>
        <taxon>Cytophagia</taxon>
        <taxon>Cytophagales</taxon>
        <taxon>Flammeovirgaceae</taxon>
        <taxon>Sediminitomix</taxon>
    </lineage>
</organism>
<evidence type="ECO:0000313" key="2">
    <source>
        <dbReference type="EMBL" id="PWJ44785.1"/>
    </source>
</evidence>
<accession>A0A315ZGQ5</accession>
<proteinExistence type="predicted"/>
<evidence type="ECO:0000313" key="3">
    <source>
        <dbReference type="Proteomes" id="UP000245535"/>
    </source>
</evidence>
<protein>
    <submittedName>
        <fullName evidence="2">Uncharacterized protein</fullName>
    </submittedName>
</protein>
<dbReference type="Proteomes" id="UP000245535">
    <property type="component" value="Unassembled WGS sequence"/>
</dbReference>
<comment type="caution">
    <text evidence="2">The sequence shown here is derived from an EMBL/GenBank/DDBJ whole genome shotgun (WGS) entry which is preliminary data.</text>
</comment>
<keyword evidence="1" id="KW-0732">Signal</keyword>
<feature type="chain" id="PRO_5016270342" evidence="1">
    <location>
        <begin position="20"/>
        <end position="1154"/>
    </location>
</feature>
<reference evidence="2 3" key="1">
    <citation type="submission" date="2018-03" db="EMBL/GenBank/DDBJ databases">
        <title>Genomic Encyclopedia of Archaeal and Bacterial Type Strains, Phase II (KMG-II): from individual species to whole genera.</title>
        <authorList>
            <person name="Goeker M."/>
        </authorList>
    </citation>
    <scope>NUCLEOTIDE SEQUENCE [LARGE SCALE GENOMIC DNA]</scope>
    <source>
        <strain evidence="2 3">DSM 28229</strain>
    </source>
</reference>
<name>A0A315ZGQ5_SEDFL</name>
<gene>
    <name evidence="2" type="ORF">BC781_1011156</name>
</gene>
<sequence>MKPTLTFFLFLILSIPSLAQTSENSNLRRKWVYAQNQTLDKLLVDPSSFQVLQIVGEAKNENILFENQQLIFNADSSLIDSVLVSYRVLDFNSIQTNTTYSSFHFKSDTTSNTFSNRRRNNRKSFKRESLFDTGEVQTMGSISRGFSIGSNQDFYVNSGLNLQLQGAITEDILLEASITDSQVPYQPEGNTQNIQDFDRILIKLSHEKGSLSAGDVQIMDDKISAFLRYTKNVQGLQATANFGNDSSKYQSKTVASISQAKGQFHRQEIVALEGVKGPYRLLGPQNENNIVVIAGSEKVYIDGILMKRGFDQDYVIDYNLAEITFTAKQVITQNSRIRVDFEYAVQYFARTISQVSHEQRIGKFTFFTDFYQEKDNKNTSLFYQLSDEEKRLIASKGDNIDEIYVNSIDTVSTFDPNKIQYTYKDSIVNNVPYTDILVRADNSAELLVQANFTNVGTNNGDYVFSTQEGGGRVYKWVAPINGVPQGDFAPIRKLYAPNQKSLWVFGGEFKPRKNDKIYAEIGLSNQDLNLFATTDKHDDNGAAYNFGFETNNKLNQKVDWKLYADYQQTSDNFKAIDPFRSVEYDRDWGVVISEDEQDKILSTGTKISWKEKDYLSYDFLKRDRGLSVDGMQHQLKLSTNPVGKLQLDGQAFLMENQILKDTTVANWERYQADIRWNGAILQPGYTYREEKNTLAKGADNETLSSVGYFEEHTVYIESGDSIKAKIRADYTQREDYYVSEGAITPYTEAEMVGFRFSNKGKTTNWVGSINYRELTYKNTSDDLVEKTLTARLDLNKHWWKRNINTNFSYETGTGQELKKEYVFLQVEAGRGTHTWRDDNGNGIQELEEFYPAQNPDERNYAKFYVPTGEYIPAYSTLFLFNLNIRTPKAWLKEKGIKNVLARLSLVSSINSDRKTTSEDLQERFLPFTPIAEADLISQKVFFKNSLFINRADPKWGAEVKANFSDAKSLLSSGFERRINEEYMLISRLKLTKDFSFQNTLAEKIVDQESDFLEEQSYDYTEWRVAPELIYQHRNDFRISGQYSYKHKNAPLVGENDGGIALFHKGTFEMRWAKAIKRSISASLALTHINYEGEVNTPLGYEMLEGLRNGVNYQWNIRWTQRLVGGLQMNALYDGRKSENQKMIHTAQLQLTALF</sequence>
<dbReference type="AlphaFoldDB" id="A0A315ZGQ5"/>
<feature type="signal peptide" evidence="1">
    <location>
        <begin position="1"/>
        <end position="19"/>
    </location>
</feature>
<keyword evidence="3" id="KW-1185">Reference proteome</keyword>
<dbReference type="EMBL" id="QGDO01000001">
    <property type="protein sequence ID" value="PWJ44785.1"/>
    <property type="molecule type" value="Genomic_DNA"/>
</dbReference>
<evidence type="ECO:0000256" key="1">
    <source>
        <dbReference type="SAM" id="SignalP"/>
    </source>
</evidence>